<dbReference type="CDD" id="cd22249">
    <property type="entry name" value="UDM1_RNF168_RNF169-like"/>
    <property type="match status" value="1"/>
</dbReference>
<feature type="chain" id="PRO_5040771976" description="Peptidase MA-like domain-containing protein" evidence="2">
    <location>
        <begin position="18"/>
        <end position="584"/>
    </location>
</feature>
<protein>
    <recommendedName>
        <fullName evidence="5">Peptidase MA-like domain-containing protein</fullName>
    </recommendedName>
</protein>
<accession>A0A9X1P8S3</accession>
<evidence type="ECO:0000313" key="4">
    <source>
        <dbReference type="Proteomes" id="UP001139700"/>
    </source>
</evidence>
<dbReference type="RefSeq" id="WP_234612203.1">
    <property type="nucleotide sequence ID" value="NZ_CP098806.1"/>
</dbReference>
<feature type="signal peptide" evidence="2">
    <location>
        <begin position="1"/>
        <end position="17"/>
    </location>
</feature>
<dbReference type="EMBL" id="JAJTTA010000002">
    <property type="protein sequence ID" value="MCF0039764.1"/>
    <property type="molecule type" value="Genomic_DNA"/>
</dbReference>
<comment type="caution">
    <text evidence="3">The sequence shown here is derived from an EMBL/GenBank/DDBJ whole genome shotgun (WGS) entry which is preliminary data.</text>
</comment>
<feature type="compositionally biased region" description="Basic and acidic residues" evidence="1">
    <location>
        <begin position="533"/>
        <end position="542"/>
    </location>
</feature>
<proteinExistence type="predicted"/>
<name>A0A9X1P8S3_9BACT</name>
<evidence type="ECO:0000313" key="3">
    <source>
        <dbReference type="EMBL" id="MCF0039764.1"/>
    </source>
</evidence>
<keyword evidence="4" id="KW-1185">Reference proteome</keyword>
<evidence type="ECO:0000256" key="2">
    <source>
        <dbReference type="SAM" id="SignalP"/>
    </source>
</evidence>
<dbReference type="AlphaFoldDB" id="A0A9X1P8S3"/>
<evidence type="ECO:0008006" key="5">
    <source>
        <dbReference type="Google" id="ProtNLM"/>
    </source>
</evidence>
<feature type="region of interest" description="Disordered" evidence="1">
    <location>
        <begin position="524"/>
        <end position="543"/>
    </location>
</feature>
<reference evidence="3" key="1">
    <citation type="submission" date="2021-12" db="EMBL/GenBank/DDBJ databases">
        <title>Novel species in genus Dyadobacter.</title>
        <authorList>
            <person name="Ma C."/>
        </authorList>
    </citation>
    <scope>NUCLEOTIDE SEQUENCE</scope>
    <source>
        <strain evidence="3">CY399</strain>
    </source>
</reference>
<keyword evidence="2" id="KW-0732">Signal</keyword>
<dbReference type="Proteomes" id="UP001139700">
    <property type="component" value="Unassembled WGS sequence"/>
</dbReference>
<sequence>MRMLLFIFLAHSATAFAQNTNDWRRYDDLLRQGKFDRVYAECKANLNEPYGKTSYLNHYYIGQSLCGKGYVKQGIVWYQYIRQKFPIDRNFAFQLTQSISKCGSNLTAPAGTTVTVIINNSVTPSGVTGGVRGKSGFQMDCDKDTFENYEKLRTNDTLSRRVFPKTKRAEALASLRRFLPDNLYKIDTAGRFMLVYSHSTEGSAKVQEVAASLESAYHFFVKKYRLKDIDKLFTVYLVDDKYSLGKLAKRVHDITIARGNIGYSSLNDLSLLGIANTKEAGTMVHELFHLMIRSDIGDISPWLDEGIACMYSVYDRNGNDLMGSYNTWRVTHFRMLINLTSQGKIHVPSLDQLVNYTWNEYQGETYNSFCDASVNYALSNFFALYLQYKNRDNDVIQAFKNRHSSSKDTLSPGPTDIALLEDVFGMPMNRITDDFYQFLERRYKINMADLLKKRPTYANSDLPARFQTLLDSVEVELAFLSKSRNTTATKELKALTEEKTLLFRAVASRQRQLTEHREEVIGLLSQSSSSENRSSDYRKEYEEQSISLAQEEKEYEFFLTKAEKQSIELIAKLKSKRQSYLGQP</sequence>
<evidence type="ECO:0000256" key="1">
    <source>
        <dbReference type="SAM" id="MobiDB-lite"/>
    </source>
</evidence>
<gene>
    <name evidence="3" type="ORF">LXM24_06680</name>
</gene>
<organism evidence="3 4">
    <name type="scientific">Dyadobacter fanqingshengii</name>
    <dbReference type="NCBI Taxonomy" id="2906443"/>
    <lineage>
        <taxon>Bacteria</taxon>
        <taxon>Pseudomonadati</taxon>
        <taxon>Bacteroidota</taxon>
        <taxon>Cytophagia</taxon>
        <taxon>Cytophagales</taxon>
        <taxon>Spirosomataceae</taxon>
        <taxon>Dyadobacter</taxon>
    </lineage>
</organism>